<evidence type="ECO:0000256" key="7">
    <source>
        <dbReference type="ARBA" id="ARBA00034617"/>
    </source>
</evidence>
<dbReference type="EMBL" id="AGWL01000002">
    <property type="protein sequence ID" value="EKU95572.1"/>
    <property type="molecule type" value="Genomic_DNA"/>
</dbReference>
<feature type="domain" description="UvrD-like helicase C-terminal" evidence="14">
    <location>
        <begin position="330"/>
        <end position="574"/>
    </location>
</feature>
<evidence type="ECO:0000256" key="1">
    <source>
        <dbReference type="ARBA" id="ARBA00009922"/>
    </source>
</evidence>
<dbReference type="Pfam" id="PF00580">
    <property type="entry name" value="UvrD-helicase"/>
    <property type="match status" value="1"/>
</dbReference>
<evidence type="ECO:0000256" key="9">
    <source>
        <dbReference type="ARBA" id="ARBA00048988"/>
    </source>
</evidence>
<evidence type="ECO:0000259" key="13">
    <source>
        <dbReference type="PROSITE" id="PS51198"/>
    </source>
</evidence>
<accession>K9EX71</accession>
<evidence type="ECO:0000256" key="3">
    <source>
        <dbReference type="ARBA" id="ARBA00022801"/>
    </source>
</evidence>
<dbReference type="Gene3D" id="1.10.150.80">
    <property type="entry name" value="HRDC domain"/>
    <property type="match status" value="1"/>
</dbReference>
<evidence type="ECO:0000256" key="10">
    <source>
        <dbReference type="PROSITE-ProRule" id="PRU00560"/>
    </source>
</evidence>
<dbReference type="InterPro" id="IPR010997">
    <property type="entry name" value="HRDC-like_sf"/>
</dbReference>
<evidence type="ECO:0000256" key="6">
    <source>
        <dbReference type="ARBA" id="ARBA00023235"/>
    </source>
</evidence>
<dbReference type="Gene3D" id="3.40.50.300">
    <property type="entry name" value="P-loop containing nucleotide triphosphate hydrolases"/>
    <property type="match status" value="3"/>
</dbReference>
<dbReference type="PANTHER" id="PTHR11070">
    <property type="entry name" value="UVRD / RECB / PCRA DNA HELICASE FAMILY MEMBER"/>
    <property type="match status" value="1"/>
</dbReference>
<dbReference type="Proteomes" id="UP000009888">
    <property type="component" value="Unassembled WGS sequence"/>
</dbReference>
<dbReference type="GO" id="GO:0003677">
    <property type="term" value="F:DNA binding"/>
    <property type="evidence" value="ECO:0007669"/>
    <property type="project" value="InterPro"/>
</dbReference>
<dbReference type="EC" id="5.6.2.4" evidence="8"/>
<dbReference type="GO" id="GO:0000725">
    <property type="term" value="P:recombinational repair"/>
    <property type="evidence" value="ECO:0007669"/>
    <property type="project" value="TreeGrafter"/>
</dbReference>
<evidence type="ECO:0000256" key="11">
    <source>
        <dbReference type="SAM" id="MobiDB-lite"/>
    </source>
</evidence>
<evidence type="ECO:0000256" key="8">
    <source>
        <dbReference type="ARBA" id="ARBA00034808"/>
    </source>
</evidence>
<evidence type="ECO:0000256" key="2">
    <source>
        <dbReference type="ARBA" id="ARBA00022741"/>
    </source>
</evidence>
<evidence type="ECO:0000259" key="12">
    <source>
        <dbReference type="PROSITE" id="PS50967"/>
    </source>
</evidence>
<dbReference type="Pfam" id="PF13361">
    <property type="entry name" value="UvrD_C"/>
    <property type="match status" value="2"/>
</dbReference>
<dbReference type="InterPro" id="IPR014016">
    <property type="entry name" value="UvrD-like_ATP-bd"/>
</dbReference>
<proteinExistence type="inferred from homology"/>
<feature type="domain" description="HRDC" evidence="12">
    <location>
        <begin position="626"/>
        <end position="699"/>
    </location>
</feature>
<reference evidence="15 16" key="1">
    <citation type="submission" date="2012-09" db="EMBL/GenBank/DDBJ databases">
        <title>The Genome Sequence of Actinobaculum massiliae ACS-171-V-COL2.</title>
        <authorList>
            <consortium name="The Broad Institute Genome Sequencing Platform"/>
            <person name="Earl A."/>
            <person name="Ward D."/>
            <person name="Feldgarden M."/>
            <person name="Gevers D."/>
            <person name="Saerens B."/>
            <person name="Vaneechoutte M."/>
            <person name="Walker B."/>
            <person name="Young S.K."/>
            <person name="Zeng Q."/>
            <person name="Gargeya S."/>
            <person name="Fitzgerald M."/>
            <person name="Haas B."/>
            <person name="Abouelleil A."/>
            <person name="Alvarado L."/>
            <person name="Arachchi H.M."/>
            <person name="Berlin A."/>
            <person name="Chapman S.B."/>
            <person name="Goldberg J."/>
            <person name="Griggs A."/>
            <person name="Gujja S."/>
            <person name="Hansen M."/>
            <person name="Howarth C."/>
            <person name="Imamovic A."/>
            <person name="Larimer J."/>
            <person name="McCowen C."/>
            <person name="Montmayeur A."/>
            <person name="Murphy C."/>
            <person name="Neiman D."/>
            <person name="Pearson M."/>
            <person name="Priest M."/>
            <person name="Roberts A."/>
            <person name="Saif S."/>
            <person name="Shea T."/>
            <person name="Sisk P."/>
            <person name="Sykes S."/>
            <person name="Wortman J."/>
            <person name="Nusbaum C."/>
            <person name="Birren B."/>
        </authorList>
    </citation>
    <scope>NUCLEOTIDE SEQUENCE [LARGE SCALE GENOMIC DNA]</scope>
    <source>
        <strain evidence="16">ACS-171-V-Col2</strain>
    </source>
</reference>
<gene>
    <name evidence="15" type="ORF">HMPREF9233_00359</name>
</gene>
<comment type="similarity">
    <text evidence="1">Belongs to the helicase family. UvrD subfamily.</text>
</comment>
<dbReference type="Gene3D" id="1.10.10.160">
    <property type="match status" value="1"/>
</dbReference>
<dbReference type="InterPro" id="IPR014017">
    <property type="entry name" value="DNA_helicase_UvrD-like_C"/>
</dbReference>
<protein>
    <recommendedName>
        <fullName evidence="8">DNA 3'-5' helicase</fullName>
        <ecNumber evidence="8">5.6.2.4</ecNumber>
    </recommendedName>
</protein>
<evidence type="ECO:0000313" key="15">
    <source>
        <dbReference type="EMBL" id="EKU95572.1"/>
    </source>
</evidence>
<comment type="catalytic activity">
    <reaction evidence="9">
        <text>ATP + H2O = ADP + phosphate + H(+)</text>
        <dbReference type="Rhea" id="RHEA:13065"/>
        <dbReference type="ChEBI" id="CHEBI:15377"/>
        <dbReference type="ChEBI" id="CHEBI:15378"/>
        <dbReference type="ChEBI" id="CHEBI:30616"/>
        <dbReference type="ChEBI" id="CHEBI:43474"/>
        <dbReference type="ChEBI" id="CHEBI:456216"/>
        <dbReference type="EC" id="5.6.2.4"/>
    </reaction>
</comment>
<feature type="region of interest" description="Disordered" evidence="11">
    <location>
        <begin position="1"/>
        <end position="36"/>
    </location>
</feature>
<keyword evidence="16" id="KW-1185">Reference proteome</keyword>
<feature type="domain" description="UvrD-like helicase ATP-binding" evidence="13">
    <location>
        <begin position="47"/>
        <end position="329"/>
    </location>
</feature>
<dbReference type="GO" id="GO:0005524">
    <property type="term" value="F:ATP binding"/>
    <property type="evidence" value="ECO:0007669"/>
    <property type="project" value="UniProtKB-UniRule"/>
</dbReference>
<dbReference type="CDD" id="cd17932">
    <property type="entry name" value="DEXQc_UvrD"/>
    <property type="match status" value="1"/>
</dbReference>
<dbReference type="SUPFAM" id="SSF52540">
    <property type="entry name" value="P-loop containing nucleoside triphosphate hydrolases"/>
    <property type="match status" value="1"/>
</dbReference>
<evidence type="ECO:0000256" key="4">
    <source>
        <dbReference type="ARBA" id="ARBA00022806"/>
    </source>
</evidence>
<dbReference type="InterPro" id="IPR027417">
    <property type="entry name" value="P-loop_NTPase"/>
</dbReference>
<organism evidence="15 16">
    <name type="scientific">Actinobaculum massiliense ACS-171-V-Col2</name>
    <dbReference type="NCBI Taxonomy" id="883066"/>
    <lineage>
        <taxon>Bacteria</taxon>
        <taxon>Bacillati</taxon>
        <taxon>Actinomycetota</taxon>
        <taxon>Actinomycetes</taxon>
        <taxon>Actinomycetales</taxon>
        <taxon>Actinomycetaceae</taxon>
        <taxon>Actinobaculum</taxon>
    </lineage>
</organism>
<comment type="catalytic activity">
    <reaction evidence="7">
        <text>Couples ATP hydrolysis with the unwinding of duplex DNA by translocating in the 3'-5' direction.</text>
        <dbReference type="EC" id="5.6.2.4"/>
    </reaction>
</comment>
<keyword evidence="5 10" id="KW-0067">ATP-binding</keyword>
<dbReference type="PROSITE" id="PS50967">
    <property type="entry name" value="HRDC"/>
    <property type="match status" value="1"/>
</dbReference>
<dbReference type="InterPro" id="IPR000212">
    <property type="entry name" value="DNA_helicase_UvrD/REP"/>
</dbReference>
<dbReference type="GO" id="GO:0016887">
    <property type="term" value="F:ATP hydrolysis activity"/>
    <property type="evidence" value="ECO:0007669"/>
    <property type="project" value="RHEA"/>
</dbReference>
<dbReference type="GO" id="GO:0033202">
    <property type="term" value="C:DNA helicase complex"/>
    <property type="evidence" value="ECO:0007669"/>
    <property type="project" value="TreeGrafter"/>
</dbReference>
<evidence type="ECO:0000313" key="16">
    <source>
        <dbReference type="Proteomes" id="UP000009888"/>
    </source>
</evidence>
<dbReference type="PROSITE" id="PS51217">
    <property type="entry name" value="UVRD_HELICASE_CTER"/>
    <property type="match status" value="1"/>
</dbReference>
<dbReference type="GO" id="GO:0043138">
    <property type="term" value="F:3'-5' DNA helicase activity"/>
    <property type="evidence" value="ECO:0007669"/>
    <property type="project" value="UniProtKB-EC"/>
</dbReference>
<dbReference type="PATRIC" id="fig|883066.3.peg.375"/>
<evidence type="ECO:0000256" key="5">
    <source>
        <dbReference type="ARBA" id="ARBA00022840"/>
    </source>
</evidence>
<dbReference type="PROSITE" id="PS51198">
    <property type="entry name" value="UVRD_HELICASE_ATP_BIND"/>
    <property type="match status" value="1"/>
</dbReference>
<dbReference type="PANTHER" id="PTHR11070:SF69">
    <property type="entry name" value="ATP-DEPENDENT DNA HELICASE UVRD2"/>
    <property type="match status" value="1"/>
</dbReference>
<dbReference type="InterPro" id="IPR013986">
    <property type="entry name" value="DExx_box_DNA_helicase_dom_sf"/>
</dbReference>
<dbReference type="eggNOG" id="COG0210">
    <property type="taxonomic scope" value="Bacteria"/>
</dbReference>
<dbReference type="STRING" id="202789.GCA_001457435_01778"/>
<keyword evidence="6" id="KW-0413">Isomerase</keyword>
<dbReference type="Pfam" id="PF00570">
    <property type="entry name" value="HRDC"/>
    <property type="match status" value="1"/>
</dbReference>
<name>K9EX71_9ACTO</name>
<dbReference type="SUPFAM" id="SSF47819">
    <property type="entry name" value="HRDC-like"/>
    <property type="match status" value="1"/>
</dbReference>
<keyword evidence="2 10" id="KW-0547">Nucleotide-binding</keyword>
<comment type="caution">
    <text evidence="15">The sequence shown here is derived from an EMBL/GenBank/DDBJ whole genome shotgun (WGS) entry which is preliminary data.</text>
</comment>
<dbReference type="AlphaFoldDB" id="K9EX71"/>
<sequence length="699" mass="76201">MSPMNQYSFNAPRREVKGLEPSTDRLGGGRLPAGARAGMGDPDELLEFLDPEQRRVATALHGPVVVRAGAGTGKTRAITYRIAYGVATGAFHPHNVLAVTFTSRAAGEMRSRLRDLGVGGVSAQTFHAAALRQLSYFWGTAVGGRIPPISESKIAMVSQAAASLGMPTDRVSVRDLAAEIEWAKVGLITPEKYPERAAAQGRAEVAGQAPEEIAQLLRKYEDVKTERGVIDFEDVLLLLIGVILDRPDVAREIRAQYRYFVVDEYQDVSPLQHRLLQLWLGGRNDVCVVGDVSQTIYSFTGASSSYLARFQQEFPGAKEIELIRDYRSTPQIVRAANLVIEGDQSEGAVQLVSQMPSGRPVSYREYSDEAEEASSIAGEILTLRQGGVPLSDIAILYRTNAQSAEFETALGRAGISYQVRGAEKFFSRREVREAMVAMRAAARSGVEGGLAENVRAVLRQTGWRNQPPEQAGSARDRWEALNALLNLAKNMEEKRSAGMAEFVADLEERAQLQNVPEIEGVTLSSLHAAKGLEWHAVFLAGMSEGLMPISLAKTAAAIEEERRLLYVGITRAKEALHVSFAKGSGSRTRKASRFLEPVWPKPEGELSWAGKKKRGKAADEEFRANYPDDVALFESLSRWRAGVASEAGKPAYTVFHDTTLRAIAVSKPDSLEKLGRIRGVGSTKLARWGRAVLEIVAGG</sequence>
<evidence type="ECO:0000259" key="14">
    <source>
        <dbReference type="PROSITE" id="PS51217"/>
    </source>
</evidence>
<dbReference type="InterPro" id="IPR002121">
    <property type="entry name" value="HRDC_dom"/>
</dbReference>
<dbReference type="InterPro" id="IPR044876">
    <property type="entry name" value="HRDC_dom_sf"/>
</dbReference>
<dbReference type="GO" id="GO:0005829">
    <property type="term" value="C:cytosol"/>
    <property type="evidence" value="ECO:0007669"/>
    <property type="project" value="TreeGrafter"/>
</dbReference>
<dbReference type="CDD" id="cd18807">
    <property type="entry name" value="SF1_C_UvrD"/>
    <property type="match status" value="1"/>
</dbReference>
<dbReference type="HOGENOM" id="CLU_004585_5_6_11"/>
<keyword evidence="3 10" id="KW-0378">Hydrolase</keyword>
<feature type="binding site" evidence="10">
    <location>
        <begin position="68"/>
        <end position="75"/>
    </location>
    <ligand>
        <name>ATP</name>
        <dbReference type="ChEBI" id="CHEBI:30616"/>
    </ligand>
</feature>
<keyword evidence="4 10" id="KW-0347">Helicase</keyword>